<evidence type="ECO:0000313" key="2">
    <source>
        <dbReference type="RefSeq" id="XP_055887774.1"/>
    </source>
</evidence>
<dbReference type="OrthoDB" id="10283795at2759"/>
<dbReference type="Proteomes" id="UP001165740">
    <property type="component" value="Chromosome 6"/>
</dbReference>
<proteinExistence type="predicted"/>
<reference evidence="2" key="1">
    <citation type="submission" date="2025-08" db="UniProtKB">
        <authorList>
            <consortium name="RefSeq"/>
        </authorList>
    </citation>
    <scope>IDENTIFICATION</scope>
</reference>
<keyword evidence="1" id="KW-1185">Reference proteome</keyword>
<accession>A0A9W3AKQ5</accession>
<protein>
    <submittedName>
        <fullName evidence="2">Uncharacterized protein LOC106069430 isoform X1</fullName>
    </submittedName>
</protein>
<dbReference type="RefSeq" id="XP_055887774.1">
    <property type="nucleotide sequence ID" value="XM_056031799.1"/>
</dbReference>
<name>A0A9W3AKQ5_BIOGL</name>
<dbReference type="AlphaFoldDB" id="A0A9W3AKQ5"/>
<dbReference type="GeneID" id="106069430"/>
<organism evidence="1 2">
    <name type="scientific">Biomphalaria glabrata</name>
    <name type="common">Bloodfluke planorb</name>
    <name type="synonym">Freshwater snail</name>
    <dbReference type="NCBI Taxonomy" id="6526"/>
    <lineage>
        <taxon>Eukaryota</taxon>
        <taxon>Metazoa</taxon>
        <taxon>Spiralia</taxon>
        <taxon>Lophotrochozoa</taxon>
        <taxon>Mollusca</taxon>
        <taxon>Gastropoda</taxon>
        <taxon>Heterobranchia</taxon>
        <taxon>Euthyneura</taxon>
        <taxon>Panpulmonata</taxon>
        <taxon>Hygrophila</taxon>
        <taxon>Lymnaeoidea</taxon>
        <taxon>Planorbidae</taxon>
        <taxon>Biomphalaria</taxon>
    </lineage>
</organism>
<sequence length="197" mass="21719">MHILRMALDLKEEIYNVILAAAEMDLSNYGSTFQFECGGGDDEMSEAAEKLVQMGDGLTQKYGKKDCDQLIEDITQCLLAKSENINQWLSAHGAEINPTLDISATSVLSGIYVGFREKLGSYLFSKKEEGKEMQDISLVVSIAKGVCKSLHDSPFNGVSLAATLASNFIAENYQQFLLNQGGLFHQYVDSMTVFHLL</sequence>
<evidence type="ECO:0000313" key="1">
    <source>
        <dbReference type="Proteomes" id="UP001165740"/>
    </source>
</evidence>
<gene>
    <name evidence="2" type="primary">LOC106069430</name>
</gene>